<dbReference type="SUPFAM" id="SSF47598">
    <property type="entry name" value="Ribbon-helix-helix"/>
    <property type="match status" value="1"/>
</dbReference>
<dbReference type="EMBL" id="JADEXQ010000030">
    <property type="protein sequence ID" value="MBE9030178.1"/>
    <property type="molecule type" value="Genomic_DNA"/>
</dbReference>
<dbReference type="InterPro" id="IPR010985">
    <property type="entry name" value="Ribbon_hlx_hlx"/>
</dbReference>
<name>A0A928VKA7_9CYAN</name>
<dbReference type="AlphaFoldDB" id="A0A928VKA7"/>
<evidence type="ECO:0000313" key="2">
    <source>
        <dbReference type="Proteomes" id="UP000625316"/>
    </source>
</evidence>
<sequence length="91" mass="10755">MTTTFDWLLEPKLRDRLLSLAEQQGRSPNTIVAEALQQYLQQQTDSAETNLTLEQRQAILKLPIAERRRMLEAQAEQMATHYETHTEWQDW</sequence>
<dbReference type="RefSeq" id="WP_264325005.1">
    <property type="nucleotide sequence ID" value="NZ_JADEXQ010000030.1"/>
</dbReference>
<proteinExistence type="predicted"/>
<reference evidence="1" key="1">
    <citation type="submission" date="2020-10" db="EMBL/GenBank/DDBJ databases">
        <authorList>
            <person name="Castelo-Branco R."/>
            <person name="Eusebio N."/>
            <person name="Adriana R."/>
            <person name="Vieira A."/>
            <person name="Brugerolle De Fraissinette N."/>
            <person name="Rezende De Castro R."/>
            <person name="Schneider M.P."/>
            <person name="Vasconcelos V."/>
            <person name="Leao P.N."/>
        </authorList>
    </citation>
    <scope>NUCLEOTIDE SEQUENCE</scope>
    <source>
        <strain evidence="1">LEGE 11480</strain>
    </source>
</reference>
<protein>
    <submittedName>
        <fullName evidence="1">Uncharacterized protein</fullName>
    </submittedName>
</protein>
<dbReference type="InterPro" id="IPR013321">
    <property type="entry name" value="Arc_rbn_hlx_hlx"/>
</dbReference>
<gene>
    <name evidence="1" type="ORF">IQ266_10600</name>
</gene>
<dbReference type="Proteomes" id="UP000625316">
    <property type="component" value="Unassembled WGS sequence"/>
</dbReference>
<organism evidence="1 2">
    <name type="scientific">Romeriopsis navalis LEGE 11480</name>
    <dbReference type="NCBI Taxonomy" id="2777977"/>
    <lineage>
        <taxon>Bacteria</taxon>
        <taxon>Bacillati</taxon>
        <taxon>Cyanobacteriota</taxon>
        <taxon>Cyanophyceae</taxon>
        <taxon>Leptolyngbyales</taxon>
        <taxon>Leptolyngbyaceae</taxon>
        <taxon>Romeriopsis</taxon>
        <taxon>Romeriopsis navalis</taxon>
    </lineage>
</organism>
<dbReference type="GO" id="GO:0006355">
    <property type="term" value="P:regulation of DNA-templated transcription"/>
    <property type="evidence" value="ECO:0007669"/>
    <property type="project" value="InterPro"/>
</dbReference>
<comment type="caution">
    <text evidence="1">The sequence shown here is derived from an EMBL/GenBank/DDBJ whole genome shotgun (WGS) entry which is preliminary data.</text>
</comment>
<evidence type="ECO:0000313" key="1">
    <source>
        <dbReference type="EMBL" id="MBE9030178.1"/>
    </source>
</evidence>
<keyword evidence="2" id="KW-1185">Reference proteome</keyword>
<dbReference type="Gene3D" id="1.10.1220.10">
    <property type="entry name" value="Met repressor-like"/>
    <property type="match status" value="1"/>
</dbReference>
<accession>A0A928VKA7</accession>